<keyword evidence="1" id="KW-1133">Transmembrane helix</keyword>
<sequence>DDMSRCWSTYEKLAKKNDDQEIDSRTANLDSLLIFAGLFSAVSTGFIVDMRPELEPDPTDTTNALLLALVHNNQTMNKNFSLPEWPNPPSLQIAIQSLTYLSLATSLLSAFQAVLAKQW</sequence>
<name>A0A0C9VT91_SPHS4</name>
<accession>A0A0C9VT91</accession>
<reference evidence="3 4" key="1">
    <citation type="submission" date="2014-06" db="EMBL/GenBank/DDBJ databases">
        <title>Evolutionary Origins and Diversification of the Mycorrhizal Mutualists.</title>
        <authorList>
            <consortium name="DOE Joint Genome Institute"/>
            <consortium name="Mycorrhizal Genomics Consortium"/>
            <person name="Kohler A."/>
            <person name="Kuo A."/>
            <person name="Nagy L.G."/>
            <person name="Floudas D."/>
            <person name="Copeland A."/>
            <person name="Barry K.W."/>
            <person name="Cichocki N."/>
            <person name="Veneault-Fourrey C."/>
            <person name="LaButti K."/>
            <person name="Lindquist E.A."/>
            <person name="Lipzen A."/>
            <person name="Lundell T."/>
            <person name="Morin E."/>
            <person name="Murat C."/>
            <person name="Riley R."/>
            <person name="Ohm R."/>
            <person name="Sun H."/>
            <person name="Tunlid A."/>
            <person name="Henrissat B."/>
            <person name="Grigoriev I.V."/>
            <person name="Hibbett D.S."/>
            <person name="Martin F."/>
        </authorList>
    </citation>
    <scope>NUCLEOTIDE SEQUENCE [LARGE SCALE GENOMIC DNA]</scope>
    <source>
        <strain evidence="3 4">SS14</strain>
    </source>
</reference>
<feature type="non-terminal residue" evidence="3">
    <location>
        <position position="119"/>
    </location>
</feature>
<feature type="domain" description="DUF6535" evidence="2">
    <location>
        <begin position="7"/>
        <end position="119"/>
    </location>
</feature>
<feature type="transmembrane region" description="Helical" evidence="1">
    <location>
        <begin position="93"/>
        <end position="115"/>
    </location>
</feature>
<dbReference type="Proteomes" id="UP000054279">
    <property type="component" value="Unassembled WGS sequence"/>
</dbReference>
<gene>
    <name evidence="3" type="ORF">M422DRAFT_148277</name>
</gene>
<evidence type="ECO:0000256" key="1">
    <source>
        <dbReference type="SAM" id="Phobius"/>
    </source>
</evidence>
<dbReference type="AlphaFoldDB" id="A0A0C9VT91"/>
<dbReference type="HOGENOM" id="CLU_018688_3_0_1"/>
<organism evidence="3 4">
    <name type="scientific">Sphaerobolus stellatus (strain SS14)</name>
    <dbReference type="NCBI Taxonomy" id="990650"/>
    <lineage>
        <taxon>Eukaryota</taxon>
        <taxon>Fungi</taxon>
        <taxon>Dikarya</taxon>
        <taxon>Basidiomycota</taxon>
        <taxon>Agaricomycotina</taxon>
        <taxon>Agaricomycetes</taxon>
        <taxon>Phallomycetidae</taxon>
        <taxon>Geastrales</taxon>
        <taxon>Sphaerobolaceae</taxon>
        <taxon>Sphaerobolus</taxon>
    </lineage>
</organism>
<dbReference type="EMBL" id="KN837134">
    <property type="protein sequence ID" value="KIJ41745.1"/>
    <property type="molecule type" value="Genomic_DNA"/>
</dbReference>
<keyword evidence="1" id="KW-0812">Transmembrane</keyword>
<feature type="transmembrane region" description="Helical" evidence="1">
    <location>
        <begin position="29"/>
        <end position="48"/>
    </location>
</feature>
<protein>
    <recommendedName>
        <fullName evidence="2">DUF6535 domain-containing protein</fullName>
    </recommendedName>
</protein>
<dbReference type="InterPro" id="IPR045338">
    <property type="entry name" value="DUF6535"/>
</dbReference>
<keyword evidence="1" id="KW-0472">Membrane</keyword>
<proteinExistence type="predicted"/>
<evidence type="ECO:0000313" key="4">
    <source>
        <dbReference type="Proteomes" id="UP000054279"/>
    </source>
</evidence>
<evidence type="ECO:0000313" key="3">
    <source>
        <dbReference type="EMBL" id="KIJ41745.1"/>
    </source>
</evidence>
<evidence type="ECO:0000259" key="2">
    <source>
        <dbReference type="Pfam" id="PF20153"/>
    </source>
</evidence>
<dbReference type="Pfam" id="PF20153">
    <property type="entry name" value="DUF6535"/>
    <property type="match status" value="1"/>
</dbReference>
<dbReference type="OrthoDB" id="3221808at2759"/>
<feature type="non-terminal residue" evidence="3">
    <location>
        <position position="1"/>
    </location>
</feature>
<keyword evidence="4" id="KW-1185">Reference proteome</keyword>